<evidence type="ECO:0000256" key="1">
    <source>
        <dbReference type="SAM" id="SignalP"/>
    </source>
</evidence>
<dbReference type="PANTHER" id="PTHR36853">
    <property type="entry name" value="EXPRESSED PROTEIN"/>
    <property type="match status" value="1"/>
</dbReference>
<dbReference type="GeneID" id="43583635"/>
<organism evidence="4 5">
    <name type="scientific">Magnusiomyces paraingens</name>
    <dbReference type="NCBI Taxonomy" id="2606893"/>
    <lineage>
        <taxon>Eukaryota</taxon>
        <taxon>Fungi</taxon>
        <taxon>Dikarya</taxon>
        <taxon>Ascomycota</taxon>
        <taxon>Saccharomycotina</taxon>
        <taxon>Dipodascomycetes</taxon>
        <taxon>Dipodascales</taxon>
        <taxon>Dipodascaceae</taxon>
        <taxon>Magnusiomyces</taxon>
    </lineage>
</organism>
<reference evidence="4 5" key="1">
    <citation type="submission" date="2019-09" db="EMBL/GenBank/DDBJ databases">
        <authorList>
            <person name="Brejova B."/>
        </authorList>
    </citation>
    <scope>NUCLEOTIDE SEQUENCE [LARGE SCALE GENOMIC DNA]</scope>
</reference>
<dbReference type="InterPro" id="IPR053065">
    <property type="entry name" value="Archenteron_Induction-Rel"/>
</dbReference>
<feature type="signal peptide" evidence="1">
    <location>
        <begin position="1"/>
        <end position="18"/>
    </location>
</feature>
<dbReference type="AlphaFoldDB" id="A0A5E8BWU2"/>
<keyword evidence="1" id="KW-0732">Signal</keyword>
<dbReference type="InterPro" id="IPR024382">
    <property type="entry name" value="Vps3844_C"/>
</dbReference>
<name>A0A5E8BWU2_9ASCO</name>
<accession>A0A5E8BWU2</accession>
<proteinExistence type="predicted"/>
<feature type="chain" id="PRO_5023042996" evidence="1">
    <location>
        <begin position="19"/>
        <end position="443"/>
    </location>
</feature>
<evidence type="ECO:0000313" key="5">
    <source>
        <dbReference type="Proteomes" id="UP000398389"/>
    </source>
</evidence>
<dbReference type="InterPro" id="IPR049205">
    <property type="entry name" value="Vps3844_N"/>
</dbReference>
<evidence type="ECO:0000259" key="3">
    <source>
        <dbReference type="Pfam" id="PF21656"/>
    </source>
</evidence>
<feature type="domain" description="Vacuolar sorting protein Vps3844 C-terminal" evidence="2">
    <location>
        <begin position="336"/>
        <end position="435"/>
    </location>
</feature>
<dbReference type="Proteomes" id="UP000398389">
    <property type="component" value="Unassembled WGS sequence"/>
</dbReference>
<sequence>MKYSSVVQLAASVSVAAAASSTTCPPASVYVFEPQHKQQKTVSSNTTPQLSNKQSQFLLADFLGTSSLYSSADIKDEFPSDLVHKYIASLTNAMNGDTSNSNLATAIVVINGLPDSHTLFQESSPEFEIKESPSPSFFRAFLDRMSGDMTKVSAATKSLQQSADKAVSVVSSLAHKIEEAALKGLKDIGIYKRHPMMGDAMGHMMDSMMEQSSEDDDEDCSSFAGQRLKDDLARLETLASKGLAPGEKALLRLESLDVMLQNSKYAQSYEKAVGKISKAINNLADHVDDANLRLMVVAAPRDACTNKQETLLKPCSSKSGLKKRSSTRSTIVAKSFPSIEACETATGNCTGHGACIKTGTALDGETPVYGCACQASYNADKKQTTRYGGAACQKVDISVPTQMFLWSGIALVFAGAAAIKLVYSIDAEPLPGILNLGKKPTTN</sequence>
<dbReference type="OrthoDB" id="5583277at2759"/>
<gene>
    <name evidence="4" type="ORF">SAPINGB_P004820</name>
</gene>
<dbReference type="RefSeq" id="XP_031855426.1">
    <property type="nucleotide sequence ID" value="XM_031999535.1"/>
</dbReference>
<dbReference type="Pfam" id="PF21656">
    <property type="entry name" value="DUF6859"/>
    <property type="match status" value="1"/>
</dbReference>
<dbReference type="EMBL" id="CABVLU010000004">
    <property type="protein sequence ID" value="VVT56109.1"/>
    <property type="molecule type" value="Genomic_DNA"/>
</dbReference>
<evidence type="ECO:0000313" key="4">
    <source>
        <dbReference type="EMBL" id="VVT56109.1"/>
    </source>
</evidence>
<protein>
    <submittedName>
        <fullName evidence="4">Uncharacterized protein</fullName>
    </submittedName>
</protein>
<dbReference type="GO" id="GO:0005783">
    <property type="term" value="C:endoplasmic reticulum"/>
    <property type="evidence" value="ECO:0007669"/>
    <property type="project" value="TreeGrafter"/>
</dbReference>
<dbReference type="Pfam" id="PF12955">
    <property type="entry name" value="Vps3844_C"/>
    <property type="match status" value="1"/>
</dbReference>
<evidence type="ECO:0000259" key="2">
    <source>
        <dbReference type="Pfam" id="PF12955"/>
    </source>
</evidence>
<feature type="domain" description="Vacuolar sorting protein Vps3844 N-terminal" evidence="3">
    <location>
        <begin position="48"/>
        <end position="146"/>
    </location>
</feature>
<dbReference type="PANTHER" id="PTHR36853:SF1">
    <property type="entry name" value="DUF3844 DOMAIN-CONTAINING PROTEIN"/>
    <property type="match status" value="1"/>
</dbReference>
<keyword evidence="5" id="KW-1185">Reference proteome</keyword>